<evidence type="ECO:0000313" key="2">
    <source>
        <dbReference type="EMBL" id="OQX08502.1"/>
    </source>
</evidence>
<comment type="caution">
    <text evidence="2">The sequence shown here is derived from an EMBL/GenBank/DDBJ whole genome shotgun (WGS) entry which is preliminary data.</text>
</comment>
<evidence type="ECO:0000256" key="1">
    <source>
        <dbReference type="SAM" id="MobiDB-lite"/>
    </source>
</evidence>
<organism evidence="2 3">
    <name type="scientific">Thiothrix lacustris</name>
    <dbReference type="NCBI Taxonomy" id="525917"/>
    <lineage>
        <taxon>Bacteria</taxon>
        <taxon>Pseudomonadati</taxon>
        <taxon>Pseudomonadota</taxon>
        <taxon>Gammaproteobacteria</taxon>
        <taxon>Thiotrichales</taxon>
        <taxon>Thiotrichaceae</taxon>
        <taxon>Thiothrix</taxon>
    </lineage>
</organism>
<reference evidence="2 3" key="1">
    <citation type="submission" date="2017-01" db="EMBL/GenBank/DDBJ databases">
        <title>Novel large sulfur bacteria in the metagenomes of groundwater-fed chemosynthetic microbial mats in the Lake Huron basin.</title>
        <authorList>
            <person name="Sharrar A.M."/>
            <person name="Flood B.E."/>
            <person name="Bailey J.V."/>
            <person name="Jones D.S."/>
            <person name="Biddanda B."/>
            <person name="Ruberg S.A."/>
            <person name="Marcus D.N."/>
            <person name="Dick G.J."/>
        </authorList>
    </citation>
    <scope>NUCLEOTIDE SEQUENCE [LARGE SCALE GENOMIC DNA]</scope>
    <source>
        <strain evidence="2">A8</strain>
    </source>
</reference>
<gene>
    <name evidence="2" type="ORF">BWK73_25305</name>
</gene>
<dbReference type="Gene3D" id="3.40.50.1820">
    <property type="entry name" value="alpha/beta hydrolase"/>
    <property type="match status" value="1"/>
</dbReference>
<name>A0A1Y1QLS2_9GAMM</name>
<dbReference type="Pfam" id="PF12048">
    <property type="entry name" value="DUF3530"/>
    <property type="match status" value="2"/>
</dbReference>
<evidence type="ECO:0000313" key="3">
    <source>
        <dbReference type="Proteomes" id="UP000192491"/>
    </source>
</evidence>
<dbReference type="SUPFAM" id="SSF53474">
    <property type="entry name" value="alpha/beta-Hydrolases"/>
    <property type="match status" value="1"/>
</dbReference>
<evidence type="ECO:0008006" key="4">
    <source>
        <dbReference type="Google" id="ProtNLM"/>
    </source>
</evidence>
<dbReference type="InterPro" id="IPR022529">
    <property type="entry name" value="DUF3530"/>
</dbReference>
<dbReference type="Proteomes" id="UP000192491">
    <property type="component" value="Unassembled WGS sequence"/>
</dbReference>
<feature type="compositionally biased region" description="Pro residues" evidence="1">
    <location>
        <begin position="1"/>
        <end position="15"/>
    </location>
</feature>
<accession>A0A1Y1QLS2</accession>
<dbReference type="InterPro" id="IPR029058">
    <property type="entry name" value="AB_hydrolase_fold"/>
</dbReference>
<sequence>MPPPSAPTAIVPPSPSGLAAPEEKKNDTVAPAAAKPAATAIPDYAQEQRLVAELSGAIREGEIVSLNDGAQPFMGILTAAEQPRGGVILLHGCGKHADWAEVVHPLRVGLVSKGWTTLSLQMPLLASTAQSADYIPLLGNADQRIDAGIALLQQKGINNVVLAAHSCGAQMAMHWLGTKGDSTIRAYVGMGMGEVLPLDTVKVPVLDVYGEKDRPAAISYAPERQRLMQKAGNTHSKQMVLPEADHNFKDKGDALNAVVTTWLNSLPL</sequence>
<protein>
    <recommendedName>
        <fullName evidence="4">DUF3530 domain-containing protein</fullName>
    </recommendedName>
</protein>
<dbReference type="EMBL" id="MTEJ01000173">
    <property type="protein sequence ID" value="OQX08502.1"/>
    <property type="molecule type" value="Genomic_DNA"/>
</dbReference>
<feature type="region of interest" description="Disordered" evidence="1">
    <location>
        <begin position="1"/>
        <end position="34"/>
    </location>
</feature>
<proteinExistence type="predicted"/>
<dbReference type="AlphaFoldDB" id="A0A1Y1QLS2"/>